<comment type="caution">
    <text evidence="15">The sequence shown here is derived from an EMBL/GenBank/DDBJ whole genome shotgun (WGS) entry which is preliminary data.</text>
</comment>
<evidence type="ECO:0000313" key="15">
    <source>
        <dbReference type="EMBL" id="KAJ3052980.1"/>
    </source>
</evidence>
<dbReference type="SMART" id="SM00730">
    <property type="entry name" value="PSN"/>
    <property type="match status" value="1"/>
</dbReference>
<dbReference type="GO" id="GO:0005789">
    <property type="term" value="C:endoplasmic reticulum membrane"/>
    <property type="evidence" value="ECO:0007669"/>
    <property type="project" value="UniProtKB-SubCell"/>
</dbReference>
<accession>A0AAD5X2I8</accession>
<dbReference type="PANTHER" id="PTHR10202">
    <property type="entry name" value="PRESENILIN"/>
    <property type="match status" value="1"/>
</dbReference>
<evidence type="ECO:0000256" key="1">
    <source>
        <dbReference type="ARBA" id="ARBA00004477"/>
    </source>
</evidence>
<dbReference type="GO" id="GO:0006509">
    <property type="term" value="P:membrane protein ectodomain proteolysis"/>
    <property type="evidence" value="ECO:0007669"/>
    <property type="project" value="TreeGrafter"/>
</dbReference>
<keyword evidence="7" id="KW-0914">Notch signaling pathway</keyword>
<evidence type="ECO:0000256" key="14">
    <source>
        <dbReference type="SAM" id="Phobius"/>
    </source>
</evidence>
<evidence type="ECO:0000256" key="2">
    <source>
        <dbReference type="ARBA" id="ARBA00004653"/>
    </source>
</evidence>
<feature type="compositionally biased region" description="Acidic residues" evidence="13">
    <location>
        <begin position="155"/>
        <end position="166"/>
    </location>
</feature>
<feature type="compositionally biased region" description="Basic and acidic residues" evidence="13">
    <location>
        <begin position="128"/>
        <end position="146"/>
    </location>
</feature>
<dbReference type="InterPro" id="IPR001108">
    <property type="entry name" value="Peptidase_A22A"/>
</dbReference>
<feature type="region of interest" description="Disordered" evidence="13">
    <location>
        <begin position="89"/>
        <end position="167"/>
    </location>
</feature>
<dbReference type="InterPro" id="IPR006639">
    <property type="entry name" value="Preselin/SPP"/>
</dbReference>
<evidence type="ECO:0000313" key="16">
    <source>
        <dbReference type="Proteomes" id="UP001212841"/>
    </source>
</evidence>
<dbReference type="GO" id="GO:0044351">
    <property type="term" value="P:macropinocytosis"/>
    <property type="evidence" value="ECO:0007669"/>
    <property type="project" value="UniProtKB-ARBA"/>
</dbReference>
<keyword evidence="4 14" id="KW-0812">Transmembrane</keyword>
<dbReference type="Gene3D" id="1.10.472.100">
    <property type="entry name" value="Presenilin"/>
    <property type="match status" value="1"/>
</dbReference>
<dbReference type="EMBL" id="JADGJD010000248">
    <property type="protein sequence ID" value="KAJ3052980.1"/>
    <property type="molecule type" value="Genomic_DNA"/>
</dbReference>
<evidence type="ECO:0000256" key="6">
    <source>
        <dbReference type="ARBA" id="ARBA00022824"/>
    </source>
</evidence>
<evidence type="ECO:0000256" key="5">
    <source>
        <dbReference type="ARBA" id="ARBA00022801"/>
    </source>
</evidence>
<evidence type="ECO:0000256" key="11">
    <source>
        <dbReference type="ARBA" id="ARBA00053367"/>
    </source>
</evidence>
<keyword evidence="9" id="KW-0333">Golgi apparatus</keyword>
<organism evidence="15 16">
    <name type="scientific">Rhizophlyctis rosea</name>
    <dbReference type="NCBI Taxonomy" id="64517"/>
    <lineage>
        <taxon>Eukaryota</taxon>
        <taxon>Fungi</taxon>
        <taxon>Fungi incertae sedis</taxon>
        <taxon>Chytridiomycota</taxon>
        <taxon>Chytridiomycota incertae sedis</taxon>
        <taxon>Chytridiomycetes</taxon>
        <taxon>Rhizophlyctidales</taxon>
        <taxon>Rhizophlyctidaceae</taxon>
        <taxon>Rhizophlyctis</taxon>
    </lineage>
</organism>
<dbReference type="GO" id="GO:0042500">
    <property type="term" value="F:aspartic endopeptidase activity, intramembrane cleaving"/>
    <property type="evidence" value="ECO:0007669"/>
    <property type="project" value="InterPro"/>
</dbReference>
<comment type="similarity">
    <text evidence="3">Belongs to the peptidase A22A family.</text>
</comment>
<proteinExistence type="inferred from homology"/>
<keyword evidence="6" id="KW-0256">Endoplasmic reticulum</keyword>
<dbReference type="GO" id="GO:0016485">
    <property type="term" value="P:protein processing"/>
    <property type="evidence" value="ECO:0007669"/>
    <property type="project" value="InterPro"/>
</dbReference>
<keyword evidence="16" id="KW-1185">Reference proteome</keyword>
<dbReference type="Proteomes" id="UP001212841">
    <property type="component" value="Unassembled WGS sequence"/>
</dbReference>
<gene>
    <name evidence="15" type="primary">PSEN1</name>
    <name evidence="15" type="ORF">HK097_005289</name>
</gene>
<evidence type="ECO:0000256" key="4">
    <source>
        <dbReference type="ARBA" id="ARBA00022692"/>
    </source>
</evidence>
<dbReference type="AlphaFoldDB" id="A0AAD5X2I8"/>
<evidence type="ECO:0000256" key="9">
    <source>
        <dbReference type="ARBA" id="ARBA00023034"/>
    </source>
</evidence>
<sequence length="274" mass="29769">MSKSRDLELMYNHVADLIAVLCPFGPLRILVETSKTQNREIPALLYTAMVWIMATPGAPPSTARSEALPSVTMPIPAYLGQERIMDPTTPIETTRISDGSDYGDERALTDTVRRWPSTSETSRPGLEVGERDTGGERVRNGSERPMSEAVAQAAEQEEEEEEEEEASGLKLGLGDFVFYSVLVARAALFDWITTVACTVAVMTGLNMTIFLLAIYQKALPALPISIAFGILFYFVSAMTLSPFVNVGLLHRPDISSVDTGLWVGKGGGGGMIYV</sequence>
<dbReference type="PANTHER" id="PTHR10202:SF13">
    <property type="entry name" value="PRESENILIN HOMOLOG"/>
    <property type="match status" value="1"/>
</dbReference>
<dbReference type="InterPro" id="IPR042524">
    <property type="entry name" value="Presenilin_C"/>
</dbReference>
<reference evidence="15" key="1">
    <citation type="submission" date="2020-05" db="EMBL/GenBank/DDBJ databases">
        <title>Phylogenomic resolution of chytrid fungi.</title>
        <authorList>
            <person name="Stajich J.E."/>
            <person name="Amses K."/>
            <person name="Simmons R."/>
            <person name="Seto K."/>
            <person name="Myers J."/>
            <person name="Bonds A."/>
            <person name="Quandt C.A."/>
            <person name="Barry K."/>
            <person name="Liu P."/>
            <person name="Grigoriev I."/>
            <person name="Longcore J.E."/>
            <person name="James T.Y."/>
        </authorList>
    </citation>
    <scope>NUCLEOTIDE SEQUENCE</scope>
    <source>
        <strain evidence="15">JEL0318</strain>
    </source>
</reference>
<keyword evidence="8 14" id="KW-1133">Transmembrane helix</keyword>
<comment type="function">
    <text evidence="11">Probable catalytic subunit of the gamma-secretase complex, an endoprotease complex that catalyzes the intramembrane cleavage of integral membrane proteins such as Notch receptors. Requires the other members of the gamma-secretase complex to have a protease activity.</text>
</comment>
<dbReference type="GO" id="GO:0000139">
    <property type="term" value="C:Golgi membrane"/>
    <property type="evidence" value="ECO:0007669"/>
    <property type="project" value="UniProtKB-SubCell"/>
</dbReference>
<evidence type="ECO:0000256" key="13">
    <source>
        <dbReference type="SAM" id="MobiDB-lite"/>
    </source>
</evidence>
<feature type="compositionally biased region" description="Basic and acidic residues" evidence="13">
    <location>
        <begin position="103"/>
        <end position="113"/>
    </location>
</feature>
<name>A0AAD5X2I8_9FUNG</name>
<dbReference type="GO" id="GO:0070765">
    <property type="term" value="C:gamma-secretase complex"/>
    <property type="evidence" value="ECO:0007669"/>
    <property type="project" value="TreeGrafter"/>
</dbReference>
<keyword evidence="10 14" id="KW-0472">Membrane</keyword>
<dbReference type="FunFam" id="1.10.472.100:FF:000003">
    <property type="entry name" value="Presenilin"/>
    <property type="match status" value="1"/>
</dbReference>
<feature type="transmembrane region" description="Helical" evidence="14">
    <location>
        <begin position="188"/>
        <end position="215"/>
    </location>
</feature>
<protein>
    <submittedName>
        <fullName evidence="15">Presenilin-1</fullName>
    </submittedName>
</protein>
<comment type="subcellular location">
    <subcellularLocation>
        <location evidence="1">Endoplasmic reticulum membrane</location>
        <topology evidence="1">Multi-pass membrane protein</topology>
    </subcellularLocation>
    <subcellularLocation>
        <location evidence="2">Golgi apparatus membrane</location>
        <topology evidence="2">Multi-pass membrane protein</topology>
    </subcellularLocation>
</comment>
<keyword evidence="5" id="KW-0378">Hydrolase</keyword>
<dbReference type="GO" id="GO:0055074">
    <property type="term" value="P:calcium ion homeostasis"/>
    <property type="evidence" value="ECO:0007669"/>
    <property type="project" value="TreeGrafter"/>
</dbReference>
<evidence type="ECO:0000256" key="3">
    <source>
        <dbReference type="ARBA" id="ARBA00008604"/>
    </source>
</evidence>
<evidence type="ECO:0000256" key="12">
    <source>
        <dbReference type="ARBA" id="ARBA00066080"/>
    </source>
</evidence>
<evidence type="ECO:0000256" key="8">
    <source>
        <dbReference type="ARBA" id="ARBA00022989"/>
    </source>
</evidence>
<feature type="transmembrane region" description="Helical" evidence="14">
    <location>
        <begin position="221"/>
        <end position="244"/>
    </location>
</feature>
<dbReference type="Pfam" id="PF01080">
    <property type="entry name" value="Presenilin"/>
    <property type="match status" value="1"/>
</dbReference>
<evidence type="ECO:0000256" key="7">
    <source>
        <dbReference type="ARBA" id="ARBA00022976"/>
    </source>
</evidence>
<comment type="subunit">
    <text evidence="12">Homodimer. Component of the gamma-secretase complex, a complex composed of a presenilin homodimer, nicastrin, aph1 and pen2.</text>
</comment>
<evidence type="ECO:0000256" key="10">
    <source>
        <dbReference type="ARBA" id="ARBA00023136"/>
    </source>
</evidence>